<dbReference type="NCBIfam" id="TIGR00229">
    <property type="entry name" value="sensory_box"/>
    <property type="match status" value="1"/>
</dbReference>
<organism evidence="2 3">
    <name type="scientific">Aliarcobacter butzleri</name>
    <dbReference type="NCBI Taxonomy" id="28197"/>
    <lineage>
        <taxon>Bacteria</taxon>
        <taxon>Pseudomonadati</taxon>
        <taxon>Campylobacterota</taxon>
        <taxon>Epsilonproteobacteria</taxon>
        <taxon>Campylobacterales</taxon>
        <taxon>Arcobacteraceae</taxon>
        <taxon>Aliarcobacter</taxon>
    </lineage>
</organism>
<dbReference type="AlphaFoldDB" id="A0AAW7PPJ8"/>
<dbReference type="CDD" id="cd00130">
    <property type="entry name" value="PAS"/>
    <property type="match status" value="1"/>
</dbReference>
<evidence type="ECO:0000313" key="2">
    <source>
        <dbReference type="EMBL" id="MDN5062784.1"/>
    </source>
</evidence>
<evidence type="ECO:0000313" key="3">
    <source>
        <dbReference type="Proteomes" id="UP001171529"/>
    </source>
</evidence>
<dbReference type="Gene3D" id="3.30.450.20">
    <property type="entry name" value="PAS domain"/>
    <property type="match status" value="1"/>
</dbReference>
<gene>
    <name evidence="2" type="ORF">O8C91_01100</name>
</gene>
<dbReference type="EMBL" id="JAPZDC010000001">
    <property type="protein sequence ID" value="MDN5062784.1"/>
    <property type="molecule type" value="Genomic_DNA"/>
</dbReference>
<sequence>MFFSNKEDKLQLKAIDQNYAVIKFKPDGTIIEANKNFLDIMGYTLNEIIGKHHKIFCEKKFVETKDYQEA</sequence>
<name>A0AAW7PPJ8_9BACT</name>
<dbReference type="SUPFAM" id="SSF55785">
    <property type="entry name" value="PYP-like sensor domain (PAS domain)"/>
    <property type="match status" value="1"/>
</dbReference>
<dbReference type="Proteomes" id="UP001171529">
    <property type="component" value="Unassembled WGS sequence"/>
</dbReference>
<reference evidence="2" key="2">
    <citation type="journal article" date="2023" name="Microorganisms">
        <title>Genomic Characterization of Arcobacter butzleri Strains Isolated from Various Sources in Lithuania.</title>
        <authorList>
            <person name="Uljanovas D."/>
            <person name="Golz G."/>
            <person name="Fleischmann S."/>
            <person name="Kudirkiene E."/>
            <person name="Kasetiene N."/>
            <person name="Grineviciene A."/>
            <person name="Tamuleviciene E."/>
            <person name="Aksomaitiene J."/>
            <person name="Alter T."/>
            <person name="Malakauskas M."/>
        </authorList>
    </citation>
    <scope>NUCLEOTIDE SEQUENCE</scope>
    <source>
        <strain evidence="2">RCM39</strain>
    </source>
</reference>
<dbReference type="PROSITE" id="PS50112">
    <property type="entry name" value="PAS"/>
    <property type="match status" value="1"/>
</dbReference>
<protein>
    <submittedName>
        <fullName evidence="2">PAS domain-containing protein</fullName>
    </submittedName>
</protein>
<accession>A0AAW7PPJ8</accession>
<evidence type="ECO:0000259" key="1">
    <source>
        <dbReference type="PROSITE" id="PS50112"/>
    </source>
</evidence>
<dbReference type="InterPro" id="IPR035965">
    <property type="entry name" value="PAS-like_dom_sf"/>
</dbReference>
<reference evidence="2" key="1">
    <citation type="submission" date="2022-12" db="EMBL/GenBank/DDBJ databases">
        <authorList>
            <person name="Uljanovas D."/>
        </authorList>
    </citation>
    <scope>NUCLEOTIDE SEQUENCE</scope>
    <source>
        <strain evidence="2">RCM39</strain>
    </source>
</reference>
<dbReference type="InterPro" id="IPR000014">
    <property type="entry name" value="PAS"/>
</dbReference>
<proteinExistence type="predicted"/>
<dbReference type="RefSeq" id="WP_301344907.1">
    <property type="nucleotide sequence ID" value="NZ_JAPZDB010000016.1"/>
</dbReference>
<feature type="domain" description="PAS" evidence="1">
    <location>
        <begin position="21"/>
        <end position="70"/>
    </location>
</feature>
<comment type="caution">
    <text evidence="2">The sequence shown here is derived from an EMBL/GenBank/DDBJ whole genome shotgun (WGS) entry which is preliminary data.</text>
</comment>